<sequence>MYAPSAYNFFSLDQQNADTSSWSFEGEPLAHLSNRSGSIIETMQMISGFITYTPVSYQPIYDSVIEGSEADSLEAASIKVKDITGERIMFAGGDDLMRNSSQMGEDIY</sequence>
<dbReference type="Proteomes" id="UP000571018">
    <property type="component" value="Unassembled WGS sequence"/>
</dbReference>
<keyword evidence="2" id="KW-1185">Reference proteome</keyword>
<dbReference type="EMBL" id="JACAOA010000004">
    <property type="protein sequence ID" value="MBA5728576.1"/>
    <property type="molecule type" value="Genomic_DNA"/>
</dbReference>
<evidence type="ECO:0000313" key="1">
    <source>
        <dbReference type="EMBL" id="MBA5728576.1"/>
    </source>
</evidence>
<protein>
    <submittedName>
        <fullName evidence="1">Uncharacterized protein</fullName>
    </submittedName>
</protein>
<dbReference type="AlphaFoldDB" id="A0A839A302"/>
<proteinExistence type="predicted"/>
<evidence type="ECO:0000313" key="2">
    <source>
        <dbReference type="Proteomes" id="UP000571018"/>
    </source>
</evidence>
<gene>
    <name evidence="1" type="ORF">HW423_02095</name>
</gene>
<dbReference type="RefSeq" id="WP_218930306.1">
    <property type="nucleotide sequence ID" value="NZ_JACAOA010000004.1"/>
</dbReference>
<reference evidence="1 2" key="1">
    <citation type="submission" date="2020-06" db="EMBL/GenBank/DDBJ databases">
        <title>Reclassification of Facklamia ignava, Facklamia soureckii and Facklami tabacinasalis as Falseniella iganva gen. nov., comb. nov., Hutsoniella ignava gen. nov., comb. nov., and Ruoffia tabacinasalis gen. nov., comb. nov and description of Ruoffia haltotolerans sp. nov., isolated from hypersaline Inland Sea of Qatar.</title>
        <authorList>
            <person name="Fotedar R."/>
            <person name="Sankaranarayanan K."/>
            <person name="Lawson P."/>
            <person name="Caldwell M."/>
            <person name="Zeyara A."/>
            <person name="Al Malki A."/>
            <person name="Ali M."/>
        </authorList>
    </citation>
    <scope>NUCLEOTIDE SEQUENCE [LARGE SCALE GENOMIC DNA]</scope>
    <source>
        <strain evidence="1 2">INB8</strain>
    </source>
</reference>
<comment type="caution">
    <text evidence="1">The sequence shown here is derived from an EMBL/GenBank/DDBJ whole genome shotgun (WGS) entry which is preliminary data.</text>
</comment>
<name>A0A839A302_9LACT</name>
<organism evidence="1 2">
    <name type="scientific">Ruoffia halotolerans</name>
    <dbReference type="NCBI Taxonomy" id="2748684"/>
    <lineage>
        <taxon>Bacteria</taxon>
        <taxon>Bacillati</taxon>
        <taxon>Bacillota</taxon>
        <taxon>Bacilli</taxon>
        <taxon>Lactobacillales</taxon>
        <taxon>Aerococcaceae</taxon>
        <taxon>Ruoffia</taxon>
    </lineage>
</organism>
<accession>A0A839A302</accession>